<dbReference type="Proteomes" id="UP000887540">
    <property type="component" value="Unplaced"/>
</dbReference>
<dbReference type="WBParaSite" id="ACRNAN_scaffold944.g13127.t1">
    <property type="protein sequence ID" value="ACRNAN_scaffold944.g13127.t1"/>
    <property type="gene ID" value="ACRNAN_scaffold944.g13127"/>
</dbReference>
<keyword evidence="2" id="KW-1185">Reference proteome</keyword>
<dbReference type="AlphaFoldDB" id="A0A914EM70"/>
<feature type="domain" description="Mic1" evidence="1">
    <location>
        <begin position="9"/>
        <end position="138"/>
    </location>
</feature>
<dbReference type="GO" id="GO:0010506">
    <property type="term" value="P:regulation of autophagy"/>
    <property type="evidence" value="ECO:0007669"/>
    <property type="project" value="InterPro"/>
</dbReference>
<sequence>MVVKQNNATVVNYLPDFIVEVLVETEQYNRLKQLLQYRVIEDSRFLAIKLIELGEAHPPLLQLAIDILARRGNFDHIIEVLLSKGKVIEAMRCINNQNIDKTSALKFLEVAWASNNRQIKYTVFTFMKEKYPKIFDNPTLQIEKYVKEFKTLFDNEEIEEAEHRFRLAKISTSPIPIVRSIELESSIPIPTMSSLVQDQVGSLPKNFRIGS</sequence>
<protein>
    <submittedName>
        <fullName evidence="3">Mic1 domain-containing protein</fullName>
    </submittedName>
</protein>
<dbReference type="PANTHER" id="PTHR12897">
    <property type="entry name" value="COLON CANCER-ASSOCIATED PROTEIN MIC1"/>
    <property type="match status" value="1"/>
</dbReference>
<dbReference type="Pfam" id="PF07035">
    <property type="entry name" value="RMC1_C"/>
    <property type="match status" value="1"/>
</dbReference>
<reference evidence="3" key="1">
    <citation type="submission" date="2022-11" db="UniProtKB">
        <authorList>
            <consortium name="WormBaseParasite"/>
        </authorList>
    </citation>
    <scope>IDENTIFICATION</scope>
</reference>
<name>A0A914EM70_9BILA</name>
<dbReference type="GO" id="GO:0005765">
    <property type="term" value="C:lysosomal membrane"/>
    <property type="evidence" value="ECO:0007669"/>
    <property type="project" value="TreeGrafter"/>
</dbReference>
<evidence type="ECO:0000313" key="3">
    <source>
        <dbReference type="WBParaSite" id="ACRNAN_scaffold944.g13127.t1"/>
    </source>
</evidence>
<evidence type="ECO:0000313" key="2">
    <source>
        <dbReference type="Proteomes" id="UP000887540"/>
    </source>
</evidence>
<accession>A0A914EM70</accession>
<proteinExistence type="predicted"/>
<evidence type="ECO:0000259" key="1">
    <source>
        <dbReference type="Pfam" id="PF07035"/>
    </source>
</evidence>
<dbReference type="GO" id="GO:0035658">
    <property type="term" value="C:Mon1-Ccz1 complex"/>
    <property type="evidence" value="ECO:0007669"/>
    <property type="project" value="InterPro"/>
</dbReference>
<dbReference type="GO" id="GO:0031902">
    <property type="term" value="C:late endosome membrane"/>
    <property type="evidence" value="ECO:0007669"/>
    <property type="project" value="TreeGrafter"/>
</dbReference>
<dbReference type="InterPro" id="IPR009755">
    <property type="entry name" value="RMC1_C"/>
</dbReference>
<dbReference type="InterPro" id="IPR040371">
    <property type="entry name" value="RMC1"/>
</dbReference>
<dbReference type="PANTHER" id="PTHR12897:SF4">
    <property type="entry name" value="REGULATOR OF MON1-CCZ1 COMPLEX"/>
    <property type="match status" value="1"/>
</dbReference>
<organism evidence="2 3">
    <name type="scientific">Acrobeloides nanus</name>
    <dbReference type="NCBI Taxonomy" id="290746"/>
    <lineage>
        <taxon>Eukaryota</taxon>
        <taxon>Metazoa</taxon>
        <taxon>Ecdysozoa</taxon>
        <taxon>Nematoda</taxon>
        <taxon>Chromadorea</taxon>
        <taxon>Rhabditida</taxon>
        <taxon>Tylenchina</taxon>
        <taxon>Cephalobomorpha</taxon>
        <taxon>Cephaloboidea</taxon>
        <taxon>Cephalobidae</taxon>
        <taxon>Acrobeloides</taxon>
    </lineage>
</organism>